<evidence type="ECO:0000313" key="13">
    <source>
        <dbReference type="EMBL" id="NXD89075.1"/>
    </source>
</evidence>
<evidence type="ECO:0000256" key="11">
    <source>
        <dbReference type="SAM" id="MobiDB-lite"/>
    </source>
</evidence>
<feature type="compositionally biased region" description="Polar residues" evidence="11">
    <location>
        <begin position="1"/>
        <end position="11"/>
    </location>
</feature>
<gene>
    <name evidence="13" type="primary">Znf836</name>
    <name evidence="13" type="ORF">HALSEN_R04332</name>
</gene>
<dbReference type="SUPFAM" id="SSF57667">
    <property type="entry name" value="beta-beta-alpha zinc fingers"/>
    <property type="match status" value="1"/>
</dbReference>
<comment type="subcellular location">
    <subcellularLocation>
        <location evidence="1">Nucleus</location>
    </subcellularLocation>
</comment>
<accession>A0A851ZC69</accession>
<evidence type="ECO:0000256" key="1">
    <source>
        <dbReference type="ARBA" id="ARBA00004123"/>
    </source>
</evidence>
<keyword evidence="9" id="KW-0539">Nucleus</keyword>
<feature type="non-terminal residue" evidence="13">
    <location>
        <position position="1"/>
    </location>
</feature>
<keyword evidence="6" id="KW-0862">Zinc</keyword>
<feature type="domain" description="C2H2-type" evidence="12">
    <location>
        <begin position="27"/>
        <end position="54"/>
    </location>
</feature>
<sequence length="54" mass="6345">CDVGQQSFSQHSEVEKPTQTHTSEKPYCCDECSKRFGRKFHLTRHRRVHTGEKP</sequence>
<dbReference type="PROSITE" id="PS00028">
    <property type="entry name" value="ZINC_FINGER_C2H2_1"/>
    <property type="match status" value="1"/>
</dbReference>
<dbReference type="InterPro" id="IPR036236">
    <property type="entry name" value="Znf_C2H2_sf"/>
</dbReference>
<dbReference type="Proteomes" id="UP000648918">
    <property type="component" value="Unassembled WGS sequence"/>
</dbReference>
<feature type="compositionally biased region" description="Basic and acidic residues" evidence="11">
    <location>
        <begin position="12"/>
        <end position="27"/>
    </location>
</feature>
<feature type="region of interest" description="Disordered" evidence="11">
    <location>
        <begin position="1"/>
        <end position="27"/>
    </location>
</feature>
<dbReference type="PANTHER" id="PTHR23235:SF142">
    <property type="entry name" value="ZINC FINGER PROTEIN 384"/>
    <property type="match status" value="1"/>
</dbReference>
<keyword evidence="3" id="KW-0479">Metal-binding</keyword>
<keyword evidence="7" id="KW-0238">DNA-binding</keyword>
<evidence type="ECO:0000256" key="10">
    <source>
        <dbReference type="PROSITE-ProRule" id="PRU00042"/>
    </source>
</evidence>
<dbReference type="GO" id="GO:0000978">
    <property type="term" value="F:RNA polymerase II cis-regulatory region sequence-specific DNA binding"/>
    <property type="evidence" value="ECO:0007669"/>
    <property type="project" value="TreeGrafter"/>
</dbReference>
<evidence type="ECO:0000256" key="2">
    <source>
        <dbReference type="ARBA" id="ARBA00006991"/>
    </source>
</evidence>
<keyword evidence="4" id="KW-0677">Repeat</keyword>
<evidence type="ECO:0000313" key="14">
    <source>
        <dbReference type="Proteomes" id="UP000648918"/>
    </source>
</evidence>
<dbReference type="Gene3D" id="3.30.160.60">
    <property type="entry name" value="Classic Zinc Finger"/>
    <property type="match status" value="1"/>
</dbReference>
<evidence type="ECO:0000256" key="4">
    <source>
        <dbReference type="ARBA" id="ARBA00022737"/>
    </source>
</evidence>
<protein>
    <submittedName>
        <fullName evidence="13">ZN836 protein</fullName>
    </submittedName>
</protein>
<dbReference type="AlphaFoldDB" id="A0A851ZC69"/>
<dbReference type="InterPro" id="IPR013087">
    <property type="entry name" value="Znf_C2H2_type"/>
</dbReference>
<keyword evidence="14" id="KW-1185">Reference proteome</keyword>
<proteinExistence type="inferred from homology"/>
<dbReference type="GO" id="GO:0008270">
    <property type="term" value="F:zinc ion binding"/>
    <property type="evidence" value="ECO:0007669"/>
    <property type="project" value="UniProtKB-KW"/>
</dbReference>
<evidence type="ECO:0000256" key="7">
    <source>
        <dbReference type="ARBA" id="ARBA00023125"/>
    </source>
</evidence>
<evidence type="ECO:0000259" key="12">
    <source>
        <dbReference type="PROSITE" id="PS50157"/>
    </source>
</evidence>
<dbReference type="GO" id="GO:0005634">
    <property type="term" value="C:nucleus"/>
    <property type="evidence" value="ECO:0007669"/>
    <property type="project" value="UniProtKB-SubCell"/>
</dbReference>
<keyword evidence="5 10" id="KW-0863">Zinc-finger</keyword>
<evidence type="ECO:0000256" key="3">
    <source>
        <dbReference type="ARBA" id="ARBA00022723"/>
    </source>
</evidence>
<reference evidence="13" key="1">
    <citation type="submission" date="2019-09" db="EMBL/GenBank/DDBJ databases">
        <title>Bird 10,000 Genomes (B10K) Project - Family phase.</title>
        <authorList>
            <person name="Zhang G."/>
        </authorList>
    </citation>
    <scope>NUCLEOTIDE SEQUENCE</scope>
    <source>
        <strain evidence="13">B10K-DU-024-03</strain>
        <tissue evidence="13">Muscle</tissue>
    </source>
</reference>
<dbReference type="GO" id="GO:0000981">
    <property type="term" value="F:DNA-binding transcription factor activity, RNA polymerase II-specific"/>
    <property type="evidence" value="ECO:0007669"/>
    <property type="project" value="TreeGrafter"/>
</dbReference>
<evidence type="ECO:0000256" key="6">
    <source>
        <dbReference type="ARBA" id="ARBA00022833"/>
    </source>
</evidence>
<dbReference type="FunFam" id="3.30.160.60:FF:000188">
    <property type="entry name" value="Zinc finger protein 787"/>
    <property type="match status" value="1"/>
</dbReference>
<organism evidence="13 14">
    <name type="scientific">Halcyon senegalensis</name>
    <dbReference type="NCBI Taxonomy" id="342381"/>
    <lineage>
        <taxon>Eukaryota</taxon>
        <taxon>Metazoa</taxon>
        <taxon>Chordata</taxon>
        <taxon>Craniata</taxon>
        <taxon>Vertebrata</taxon>
        <taxon>Euteleostomi</taxon>
        <taxon>Archelosauria</taxon>
        <taxon>Archosauria</taxon>
        <taxon>Dinosauria</taxon>
        <taxon>Saurischia</taxon>
        <taxon>Theropoda</taxon>
        <taxon>Coelurosauria</taxon>
        <taxon>Aves</taxon>
        <taxon>Neognathae</taxon>
        <taxon>Neoaves</taxon>
        <taxon>Telluraves</taxon>
        <taxon>Coraciimorphae</taxon>
        <taxon>Coraciiformes</taxon>
        <taxon>Alcedinidae</taxon>
        <taxon>Halcyon</taxon>
    </lineage>
</organism>
<dbReference type="EMBL" id="WBNJ01003056">
    <property type="protein sequence ID" value="NXD89075.1"/>
    <property type="molecule type" value="Genomic_DNA"/>
</dbReference>
<name>A0A851ZC69_9AVES</name>
<evidence type="ECO:0000256" key="9">
    <source>
        <dbReference type="ARBA" id="ARBA00023242"/>
    </source>
</evidence>
<comment type="caution">
    <text evidence="13">The sequence shown here is derived from an EMBL/GenBank/DDBJ whole genome shotgun (WGS) entry which is preliminary data.</text>
</comment>
<dbReference type="OrthoDB" id="8922241at2759"/>
<dbReference type="PROSITE" id="PS50157">
    <property type="entry name" value="ZINC_FINGER_C2H2_2"/>
    <property type="match status" value="1"/>
</dbReference>
<keyword evidence="8" id="KW-0804">Transcription</keyword>
<evidence type="ECO:0000256" key="8">
    <source>
        <dbReference type="ARBA" id="ARBA00023163"/>
    </source>
</evidence>
<evidence type="ECO:0000256" key="5">
    <source>
        <dbReference type="ARBA" id="ARBA00022771"/>
    </source>
</evidence>
<comment type="similarity">
    <text evidence="2">Belongs to the krueppel C2H2-type zinc-finger protein family.</text>
</comment>
<dbReference type="PANTHER" id="PTHR23235">
    <property type="entry name" value="KRUEPPEL-LIKE TRANSCRIPTION FACTOR"/>
    <property type="match status" value="1"/>
</dbReference>
<feature type="non-terminal residue" evidence="13">
    <location>
        <position position="54"/>
    </location>
</feature>